<dbReference type="EMBL" id="CM055748">
    <property type="protein sequence ID" value="KAJ7995502.1"/>
    <property type="molecule type" value="Genomic_DNA"/>
</dbReference>
<dbReference type="Proteomes" id="UP001157502">
    <property type="component" value="Chromosome 21"/>
</dbReference>
<evidence type="ECO:0000313" key="2">
    <source>
        <dbReference type="Proteomes" id="UP001157502"/>
    </source>
</evidence>
<proteinExistence type="predicted"/>
<protein>
    <submittedName>
        <fullName evidence="1">Uncharacterized protein</fullName>
    </submittedName>
</protein>
<name>A0ACC2FVZ8_DALPE</name>
<keyword evidence="2" id="KW-1185">Reference proteome</keyword>
<evidence type="ECO:0000313" key="1">
    <source>
        <dbReference type="EMBL" id="KAJ7995502.1"/>
    </source>
</evidence>
<comment type="caution">
    <text evidence="1">The sequence shown here is derived from an EMBL/GenBank/DDBJ whole genome shotgun (WGS) entry which is preliminary data.</text>
</comment>
<organism evidence="1 2">
    <name type="scientific">Dallia pectoralis</name>
    <name type="common">Alaska blackfish</name>
    <dbReference type="NCBI Taxonomy" id="75939"/>
    <lineage>
        <taxon>Eukaryota</taxon>
        <taxon>Metazoa</taxon>
        <taxon>Chordata</taxon>
        <taxon>Craniata</taxon>
        <taxon>Vertebrata</taxon>
        <taxon>Euteleostomi</taxon>
        <taxon>Actinopterygii</taxon>
        <taxon>Neopterygii</taxon>
        <taxon>Teleostei</taxon>
        <taxon>Protacanthopterygii</taxon>
        <taxon>Esociformes</taxon>
        <taxon>Umbridae</taxon>
        <taxon>Dallia</taxon>
    </lineage>
</organism>
<reference evidence="1" key="1">
    <citation type="submission" date="2021-05" db="EMBL/GenBank/DDBJ databases">
        <authorList>
            <person name="Pan Q."/>
            <person name="Jouanno E."/>
            <person name="Zahm M."/>
            <person name="Klopp C."/>
            <person name="Cabau C."/>
            <person name="Louis A."/>
            <person name="Berthelot C."/>
            <person name="Parey E."/>
            <person name="Roest Crollius H."/>
            <person name="Montfort J."/>
            <person name="Robinson-Rechavi M."/>
            <person name="Bouchez O."/>
            <person name="Lampietro C."/>
            <person name="Lopez Roques C."/>
            <person name="Donnadieu C."/>
            <person name="Postlethwait J."/>
            <person name="Bobe J."/>
            <person name="Dillon D."/>
            <person name="Chandos A."/>
            <person name="von Hippel F."/>
            <person name="Guiguen Y."/>
        </authorList>
    </citation>
    <scope>NUCLEOTIDE SEQUENCE</scope>
    <source>
        <strain evidence="1">YG-Jan2019</strain>
    </source>
</reference>
<accession>A0ACC2FVZ8</accession>
<sequence length="550" mass="60622">MRSYCCMCALLIALFCQVSCLDVVIGQYGETIEIPCNKGALKPKDLYMIKWKYDNGDLLTKPKDKNVSVVASNDYKDRVSMDENSSLLLAAATLKDEKTFTCMLVGPTDISEYPVKLQIRKAPARVEIMERAAELKIGTPTQLGQCSAHDAYPAANITWYKNDKTLVDNQKGIRISSTQTVDKTTGLITTASVLHYTAEKEDTYAVFTCGTQNTSSFPVSFTITYPTEKISLHAISDVPLMEGDTLTLTCKADGNPPPTSFNFHIQGKEVKVKNSDTYTLTNITRERTGEYKCSLIDNAAMVDSMNITVNYLDMSLEPSSMVTKSAGERLALHLQVNASGTPILEAWTKDNIKLDKQPKFDKLTYADSGKYEVVVTMGTLIKKATFELIVEGVPVIQRLVKERKGNQHKVLICVAEGYPKPSVTWSVNGTSAVESPYVNGTITHKLTIVPRVNLNVSCTVSNELGESSQQINVSTYSSEPNDSTKLVVGVVVSLVLAAVIVGLAYWLYAKKSRQGSWKTGEKEDGSNEESKKLEEKIDEKLEENSQKVEV</sequence>
<gene>
    <name evidence="1" type="ORF">DPEC_G00245250</name>
</gene>